<organism evidence="2 3">
    <name type="scientific">Halalkalibacter oceani</name>
    <dbReference type="NCBI Taxonomy" id="1653776"/>
    <lineage>
        <taxon>Bacteria</taxon>
        <taxon>Bacillati</taxon>
        <taxon>Bacillota</taxon>
        <taxon>Bacilli</taxon>
        <taxon>Bacillales</taxon>
        <taxon>Bacillaceae</taxon>
        <taxon>Halalkalibacter</taxon>
    </lineage>
</organism>
<keyword evidence="1" id="KW-0812">Transmembrane</keyword>
<proteinExistence type="predicted"/>
<protein>
    <submittedName>
        <fullName evidence="2">Uncharacterized protein</fullName>
    </submittedName>
</protein>
<accession>A0A9X2DP24</accession>
<reference evidence="2" key="1">
    <citation type="submission" date="2022-05" db="EMBL/GenBank/DDBJ databases">
        <title>Comparative Genomics of Spacecraft Associated Microbes.</title>
        <authorList>
            <person name="Tran M.T."/>
            <person name="Wright A."/>
            <person name="Seuylemezian A."/>
            <person name="Eisen J."/>
            <person name="Coil D."/>
        </authorList>
    </citation>
    <scope>NUCLEOTIDE SEQUENCE</scope>
    <source>
        <strain evidence="2">214.1.1</strain>
    </source>
</reference>
<dbReference type="AlphaFoldDB" id="A0A9X2DP24"/>
<keyword evidence="3" id="KW-1185">Reference proteome</keyword>
<dbReference type="Proteomes" id="UP001139179">
    <property type="component" value="Unassembled WGS sequence"/>
</dbReference>
<gene>
    <name evidence="2" type="ORF">M3202_10205</name>
</gene>
<comment type="caution">
    <text evidence="2">The sequence shown here is derived from an EMBL/GenBank/DDBJ whole genome shotgun (WGS) entry which is preliminary data.</text>
</comment>
<sequence>MDYRDYQRRQAKALKWAGHFMLGVSVLLLLYAALTGFATFFAGRGGQALLYFVFILIICYSFSSWFSHLANREINPLTFDSEETLLTAGRLLFTSDMHWLRRFHFFSLDGKRVAYVEEEAAEKVRFLFFSSFFVMSVAVA</sequence>
<dbReference type="RefSeq" id="WP_251223239.1">
    <property type="nucleotide sequence ID" value="NZ_JAMBOL010000007.1"/>
</dbReference>
<feature type="transmembrane region" description="Helical" evidence="1">
    <location>
        <begin position="20"/>
        <end position="42"/>
    </location>
</feature>
<keyword evidence="1" id="KW-1133">Transmembrane helix</keyword>
<name>A0A9X2DP24_9BACI</name>
<evidence type="ECO:0000313" key="2">
    <source>
        <dbReference type="EMBL" id="MCM3714459.1"/>
    </source>
</evidence>
<feature type="transmembrane region" description="Helical" evidence="1">
    <location>
        <begin position="48"/>
        <end position="66"/>
    </location>
</feature>
<dbReference type="EMBL" id="JAMBOL010000007">
    <property type="protein sequence ID" value="MCM3714459.1"/>
    <property type="molecule type" value="Genomic_DNA"/>
</dbReference>
<evidence type="ECO:0000313" key="3">
    <source>
        <dbReference type="Proteomes" id="UP001139179"/>
    </source>
</evidence>
<keyword evidence="1" id="KW-0472">Membrane</keyword>
<evidence type="ECO:0000256" key="1">
    <source>
        <dbReference type="SAM" id="Phobius"/>
    </source>
</evidence>